<dbReference type="Pfam" id="PF01230">
    <property type="entry name" value="HIT"/>
    <property type="match status" value="1"/>
</dbReference>
<dbReference type="PANTHER" id="PTHR46648">
    <property type="entry name" value="HIT FAMILY PROTEIN 1"/>
    <property type="match status" value="1"/>
</dbReference>
<dbReference type="EMBL" id="CAEZSR010000003">
    <property type="protein sequence ID" value="CAB4538733.1"/>
    <property type="molecule type" value="Genomic_DNA"/>
</dbReference>
<dbReference type="InterPro" id="IPR019808">
    <property type="entry name" value="Histidine_triad_CS"/>
</dbReference>
<proteinExistence type="predicted"/>
<dbReference type="PROSITE" id="PS00892">
    <property type="entry name" value="HIT_1"/>
    <property type="match status" value="1"/>
</dbReference>
<dbReference type="InterPro" id="IPR036265">
    <property type="entry name" value="HIT-like_sf"/>
</dbReference>
<dbReference type="PANTHER" id="PTHR46648:SF1">
    <property type="entry name" value="ADENOSINE 5'-MONOPHOSPHORAMIDASE HNT1"/>
    <property type="match status" value="1"/>
</dbReference>
<sequence length="155" mass="16700">MGTRGRSGDGEVASACVFCEIVAGVLPADVVLDDDTALGFLDRSPVFKGHVLVVPRHHVVTLAELEPAAIGPLFERVQLVVRALPDALGCDGTFVANNNVVSQSVAHLHVHVVPRRRRDGLRGFFWPRQHYADGEAATYASAIRSTLDELRGTAH</sequence>
<name>A0A6J6BK01_9ZZZZ</name>
<dbReference type="PRINTS" id="PR00332">
    <property type="entry name" value="HISTRIAD"/>
</dbReference>
<accession>A0A6J6BK01</accession>
<evidence type="ECO:0000313" key="2">
    <source>
        <dbReference type="EMBL" id="CAB4538733.1"/>
    </source>
</evidence>
<reference evidence="2" key="1">
    <citation type="submission" date="2020-05" db="EMBL/GenBank/DDBJ databases">
        <authorList>
            <person name="Chiriac C."/>
            <person name="Salcher M."/>
            <person name="Ghai R."/>
            <person name="Kavagutti S V."/>
        </authorList>
    </citation>
    <scope>NUCLEOTIDE SEQUENCE</scope>
</reference>
<dbReference type="GO" id="GO:0003824">
    <property type="term" value="F:catalytic activity"/>
    <property type="evidence" value="ECO:0007669"/>
    <property type="project" value="InterPro"/>
</dbReference>
<dbReference type="InterPro" id="IPR011146">
    <property type="entry name" value="HIT-like"/>
</dbReference>
<dbReference type="AlphaFoldDB" id="A0A6J6BK01"/>
<feature type="domain" description="HIT" evidence="1">
    <location>
        <begin position="17"/>
        <end position="122"/>
    </location>
</feature>
<dbReference type="InterPro" id="IPR001310">
    <property type="entry name" value="Histidine_triad_HIT"/>
</dbReference>
<dbReference type="Gene3D" id="3.30.428.10">
    <property type="entry name" value="HIT-like"/>
    <property type="match status" value="1"/>
</dbReference>
<dbReference type="GO" id="GO:0009117">
    <property type="term" value="P:nucleotide metabolic process"/>
    <property type="evidence" value="ECO:0007669"/>
    <property type="project" value="TreeGrafter"/>
</dbReference>
<dbReference type="SUPFAM" id="SSF54197">
    <property type="entry name" value="HIT-like"/>
    <property type="match status" value="1"/>
</dbReference>
<evidence type="ECO:0000259" key="1">
    <source>
        <dbReference type="PROSITE" id="PS51084"/>
    </source>
</evidence>
<organism evidence="2">
    <name type="scientific">freshwater metagenome</name>
    <dbReference type="NCBI Taxonomy" id="449393"/>
    <lineage>
        <taxon>unclassified sequences</taxon>
        <taxon>metagenomes</taxon>
        <taxon>ecological metagenomes</taxon>
    </lineage>
</organism>
<dbReference type="PROSITE" id="PS51084">
    <property type="entry name" value="HIT_2"/>
    <property type="match status" value="1"/>
</dbReference>
<gene>
    <name evidence="2" type="ORF">UFOPK1493_00139</name>
</gene>
<protein>
    <submittedName>
        <fullName evidence="2">Unannotated protein</fullName>
    </submittedName>
</protein>